<dbReference type="Gene3D" id="3.60.20.10">
    <property type="entry name" value="Glutamine Phosphoribosylpyrophosphate, subunit 1, domain 1"/>
    <property type="match status" value="1"/>
</dbReference>
<comment type="subcellular location">
    <subcellularLocation>
        <location evidence="1">Periplasm</location>
    </subcellularLocation>
</comment>
<keyword evidence="3" id="KW-0732">Signal</keyword>
<dbReference type="PROSITE" id="PS51257">
    <property type="entry name" value="PROKAR_LIPOPROTEIN"/>
    <property type="match status" value="1"/>
</dbReference>
<dbReference type="STRING" id="1305731.GCA_000934705_03680"/>
<organism evidence="6 7">
    <name type="scientific">Marinobacter excellens HL-55</name>
    <dbReference type="NCBI Taxonomy" id="1305731"/>
    <lineage>
        <taxon>Bacteria</taxon>
        <taxon>Pseudomonadati</taxon>
        <taxon>Pseudomonadota</taxon>
        <taxon>Gammaproteobacteria</taxon>
        <taxon>Pseudomonadales</taxon>
        <taxon>Marinobacteraceae</taxon>
        <taxon>Marinobacter</taxon>
    </lineage>
</organism>
<reference evidence="6 7" key="1">
    <citation type="submission" date="2015-09" db="EMBL/GenBank/DDBJ databases">
        <title>Identification and resolution of microdiversity through metagenomic sequencing of parallel consortia.</title>
        <authorList>
            <person name="Nelson W.C."/>
            <person name="Romine M.F."/>
            <person name="Lindemann S.R."/>
        </authorList>
    </citation>
    <scope>NUCLEOTIDE SEQUENCE [LARGE SCALE GENOMIC DNA]</scope>
    <source>
        <strain evidence="6">HL-55</strain>
    </source>
</reference>
<dbReference type="AlphaFoldDB" id="A0A0P7YDP9"/>
<dbReference type="Gene3D" id="1.10.1400.10">
    <property type="match status" value="1"/>
</dbReference>
<keyword evidence="5" id="KW-0865">Zymogen</keyword>
<dbReference type="Pfam" id="PF01804">
    <property type="entry name" value="Penicil_amidase"/>
    <property type="match status" value="1"/>
</dbReference>
<dbReference type="GO" id="GO:0017000">
    <property type="term" value="P:antibiotic biosynthetic process"/>
    <property type="evidence" value="ECO:0007669"/>
    <property type="project" value="InterPro"/>
</dbReference>
<dbReference type="SUPFAM" id="SSF56235">
    <property type="entry name" value="N-terminal nucleophile aminohydrolases (Ntn hydrolases)"/>
    <property type="match status" value="1"/>
</dbReference>
<dbReference type="Gene3D" id="2.30.120.10">
    <property type="match status" value="1"/>
</dbReference>
<dbReference type="OrthoDB" id="9760084at2"/>
<dbReference type="InterPro" id="IPR029055">
    <property type="entry name" value="Ntn_hydrolases_N"/>
</dbReference>
<evidence type="ECO:0000256" key="2">
    <source>
        <dbReference type="ARBA" id="ARBA00006586"/>
    </source>
</evidence>
<dbReference type="EMBL" id="LJZQ01000013">
    <property type="protein sequence ID" value="KPQ28577.1"/>
    <property type="molecule type" value="Genomic_DNA"/>
</dbReference>
<dbReference type="Proteomes" id="UP000050416">
    <property type="component" value="Unassembled WGS sequence"/>
</dbReference>
<dbReference type="PATRIC" id="fig|1305731.5.peg.388"/>
<evidence type="ECO:0000256" key="1">
    <source>
        <dbReference type="ARBA" id="ARBA00004418"/>
    </source>
</evidence>
<dbReference type="InterPro" id="IPR043147">
    <property type="entry name" value="Penicillin_amidase_A-knob"/>
</dbReference>
<sequence length="838" mass="91460">MNIRSLTTISLICPLLLSGCNGGSGGSSSSTESERTPVYQVDIRYTEFGVPHIIANDYGSLGYGAGYDHARNNLCTLSEQLVKLKSQKSRYFGPGERSKNILTDVGYKALDYPAQASELFSELSETSSELLKGYAAGFNRSLAERAGPMDYPSPCRGAEWVEPITAEDLLAYHLDLAGLASARNFISAIAAAQPPTASMAAFDLELDPAKVFTSEGIGSNGWALGEDKVEDGTKSLLLGNPHFPWDGELRFYQNHLTIPGELDINGVTMIGVPAVVVGFNQNLGWTHTVSQSKRFTLYQLELHPSDPTRYEYSADGQTEVRDMTTKTVQIQVKQPDGSLADYSQPVYFSHHGPVVNLASLSPALGWNSNTAVAFRDANAGNTRMLDQWLAMGKADSREAFYRAFEENQGIPWVNTLMIDSDGTANYIDGTQVPMLSADAEGRWRSILADPQLGAAFAPIWQDGAGSVLLPGDDARYEWLDTGETRTPGVVPFADAPQQTRRDYVFNANSSHWLSNLDEPLEDFSIMYGPEQTIRSTRTRYNAQLISDSSNSGLAGADGRFSMEELKAVMTHNGSLFGGEWKNQLTSRCTTYPTVEYEGESFNLGAACQTLINWDGRYNTDSTGAHLMREFLAAFRVSGHRELSDNLFATEFDPAEPVTTPSGLAPLETANANTDPVLQALAAAADRLNKAGIALDAPLGNVQYVLKAEGEQPIAISGGYSFEGVFNMAETKASSRSTSDLANVVIGQSVKDGDSPLFQLDENKLAYPINYGASFVMALEYTENGPKAEMFLSYSQSHDPESENFSDQTELYSDLEWRPMLFDQADIENVAIKKITLQE</sequence>
<evidence type="ECO:0000313" key="7">
    <source>
        <dbReference type="Proteomes" id="UP000050416"/>
    </source>
</evidence>
<dbReference type="GO" id="GO:0042597">
    <property type="term" value="C:periplasmic space"/>
    <property type="evidence" value="ECO:0007669"/>
    <property type="project" value="UniProtKB-SubCell"/>
</dbReference>
<comment type="caution">
    <text evidence="6">The sequence shown here is derived from an EMBL/GenBank/DDBJ whole genome shotgun (WGS) entry which is preliminary data.</text>
</comment>
<evidence type="ECO:0000256" key="4">
    <source>
        <dbReference type="ARBA" id="ARBA00022801"/>
    </source>
</evidence>
<comment type="similarity">
    <text evidence="2">Belongs to the peptidase S45 family.</text>
</comment>
<name>A0A0P7YDP9_9GAMM</name>
<dbReference type="PANTHER" id="PTHR34218">
    <property type="entry name" value="PEPTIDASE S45 PENICILLIN AMIDASE"/>
    <property type="match status" value="1"/>
</dbReference>
<dbReference type="InterPro" id="IPR002692">
    <property type="entry name" value="S45"/>
</dbReference>
<gene>
    <name evidence="6" type="ORF">HLUCCX14_09685</name>
</gene>
<dbReference type="Gene3D" id="1.10.439.10">
    <property type="entry name" value="Penicillin Amidohydrolase, domain 1"/>
    <property type="match status" value="1"/>
</dbReference>
<evidence type="ECO:0000313" key="6">
    <source>
        <dbReference type="EMBL" id="KPQ28577.1"/>
    </source>
</evidence>
<protein>
    <submittedName>
        <fullName evidence="6">Putative penicillin acylase</fullName>
    </submittedName>
</protein>
<proteinExistence type="inferred from homology"/>
<dbReference type="InterPro" id="IPR023343">
    <property type="entry name" value="Penicillin_amidase_dom1"/>
</dbReference>
<evidence type="ECO:0000256" key="3">
    <source>
        <dbReference type="ARBA" id="ARBA00022729"/>
    </source>
</evidence>
<dbReference type="GO" id="GO:0016811">
    <property type="term" value="F:hydrolase activity, acting on carbon-nitrogen (but not peptide) bonds, in linear amides"/>
    <property type="evidence" value="ECO:0007669"/>
    <property type="project" value="InterPro"/>
</dbReference>
<dbReference type="PANTHER" id="PTHR34218:SF3">
    <property type="entry name" value="ACYL-HOMOSERINE LACTONE ACYLASE PVDQ"/>
    <property type="match status" value="1"/>
</dbReference>
<dbReference type="InterPro" id="IPR043146">
    <property type="entry name" value="Penicillin_amidase_N_B-knob"/>
</dbReference>
<accession>A0A0P7YDP9</accession>
<evidence type="ECO:0000256" key="5">
    <source>
        <dbReference type="ARBA" id="ARBA00023145"/>
    </source>
</evidence>
<keyword evidence="4" id="KW-0378">Hydrolase</keyword>